<organism evidence="2 3">
    <name type="scientific">Liparis tanakae</name>
    <name type="common">Tanaka's snailfish</name>
    <dbReference type="NCBI Taxonomy" id="230148"/>
    <lineage>
        <taxon>Eukaryota</taxon>
        <taxon>Metazoa</taxon>
        <taxon>Chordata</taxon>
        <taxon>Craniata</taxon>
        <taxon>Vertebrata</taxon>
        <taxon>Euteleostomi</taxon>
        <taxon>Actinopterygii</taxon>
        <taxon>Neopterygii</taxon>
        <taxon>Teleostei</taxon>
        <taxon>Neoteleostei</taxon>
        <taxon>Acanthomorphata</taxon>
        <taxon>Eupercaria</taxon>
        <taxon>Perciformes</taxon>
        <taxon>Cottioidei</taxon>
        <taxon>Cottales</taxon>
        <taxon>Liparidae</taxon>
        <taxon>Liparis</taxon>
    </lineage>
</organism>
<dbReference type="AlphaFoldDB" id="A0A4Z2FQX7"/>
<sequence length="141" mass="15458">MLSATSDTGARRGHSAAQTQGCRQTLDRNRSAVKSDRERERRRRRREGGGGTRAEARGERRLDRQDIILMETSAELFPDSCVVKGADGSGYRNVAPPPSYVMTVNTVNIGSGDSGVRASRSCPPTGRFYEAADTRELTREP</sequence>
<dbReference type="Proteomes" id="UP000314294">
    <property type="component" value="Unassembled WGS sequence"/>
</dbReference>
<accession>A0A4Z2FQX7</accession>
<proteinExistence type="predicted"/>
<comment type="caution">
    <text evidence="2">The sequence shown here is derived from an EMBL/GenBank/DDBJ whole genome shotgun (WGS) entry which is preliminary data.</text>
</comment>
<dbReference type="EMBL" id="SRLO01000974">
    <property type="protein sequence ID" value="TNN43335.1"/>
    <property type="molecule type" value="Genomic_DNA"/>
</dbReference>
<protein>
    <submittedName>
        <fullName evidence="2">Uncharacterized protein</fullName>
    </submittedName>
</protein>
<keyword evidence="3" id="KW-1185">Reference proteome</keyword>
<feature type="region of interest" description="Disordered" evidence="1">
    <location>
        <begin position="1"/>
        <end position="63"/>
    </location>
</feature>
<reference evidence="2 3" key="1">
    <citation type="submission" date="2019-03" db="EMBL/GenBank/DDBJ databases">
        <title>First draft genome of Liparis tanakae, snailfish: a comprehensive survey of snailfish specific genes.</title>
        <authorList>
            <person name="Kim W."/>
            <person name="Song I."/>
            <person name="Jeong J.-H."/>
            <person name="Kim D."/>
            <person name="Kim S."/>
            <person name="Ryu S."/>
            <person name="Song J.Y."/>
            <person name="Lee S.K."/>
        </authorList>
    </citation>
    <scope>NUCLEOTIDE SEQUENCE [LARGE SCALE GENOMIC DNA]</scope>
    <source>
        <tissue evidence="2">Muscle</tissue>
    </source>
</reference>
<feature type="compositionally biased region" description="Basic and acidic residues" evidence="1">
    <location>
        <begin position="54"/>
        <end position="63"/>
    </location>
</feature>
<feature type="region of interest" description="Disordered" evidence="1">
    <location>
        <begin position="111"/>
        <end position="141"/>
    </location>
</feature>
<name>A0A4Z2FQX7_9TELE</name>
<evidence type="ECO:0000313" key="2">
    <source>
        <dbReference type="EMBL" id="TNN43335.1"/>
    </source>
</evidence>
<feature type="compositionally biased region" description="Basic and acidic residues" evidence="1">
    <location>
        <begin position="130"/>
        <end position="141"/>
    </location>
</feature>
<evidence type="ECO:0000313" key="3">
    <source>
        <dbReference type="Proteomes" id="UP000314294"/>
    </source>
</evidence>
<gene>
    <name evidence="2" type="ORF">EYF80_046461</name>
</gene>
<feature type="compositionally biased region" description="Basic and acidic residues" evidence="1">
    <location>
        <begin position="25"/>
        <end position="39"/>
    </location>
</feature>
<evidence type="ECO:0000256" key="1">
    <source>
        <dbReference type="SAM" id="MobiDB-lite"/>
    </source>
</evidence>